<evidence type="ECO:0000256" key="5">
    <source>
        <dbReference type="ARBA" id="ARBA00022679"/>
    </source>
</evidence>
<dbReference type="Proteomes" id="UP001190640">
    <property type="component" value="Chromosome 1"/>
</dbReference>
<comment type="similarity">
    <text evidence="2">Belongs to the UDP-glycosyltransferase family.</text>
</comment>
<keyword evidence="8" id="KW-1133">Transmembrane helix</keyword>
<dbReference type="InterPro" id="IPR002213">
    <property type="entry name" value="UDP_glucos_trans"/>
</dbReference>
<evidence type="ECO:0000256" key="10">
    <source>
        <dbReference type="SAM" id="SignalP"/>
    </source>
</evidence>
<evidence type="ECO:0000313" key="12">
    <source>
        <dbReference type="RefSeq" id="XP_054853099.1"/>
    </source>
</evidence>
<dbReference type="FunFam" id="3.40.50.2000:FF:000066">
    <property type="entry name" value="UDP-glucuronosyltransferase 1-1"/>
    <property type="match status" value="1"/>
</dbReference>
<keyword evidence="5" id="KW-0808">Transferase</keyword>
<accession>A0AA97LF56</accession>
<keyword evidence="8" id="KW-0472">Membrane</keyword>
<organism evidence="11 12">
    <name type="scientific">Eublepharis macularius</name>
    <name type="common">Leopard gecko</name>
    <name type="synonym">Cyrtodactylus macularius</name>
    <dbReference type="NCBI Taxonomy" id="481883"/>
    <lineage>
        <taxon>Eukaryota</taxon>
        <taxon>Metazoa</taxon>
        <taxon>Chordata</taxon>
        <taxon>Craniata</taxon>
        <taxon>Vertebrata</taxon>
        <taxon>Euteleostomi</taxon>
        <taxon>Lepidosauria</taxon>
        <taxon>Squamata</taxon>
        <taxon>Bifurcata</taxon>
        <taxon>Gekkota</taxon>
        <taxon>Eublepharidae</taxon>
        <taxon>Eublepharinae</taxon>
        <taxon>Eublepharis</taxon>
    </lineage>
</organism>
<evidence type="ECO:0000256" key="3">
    <source>
        <dbReference type="ARBA" id="ARBA00012544"/>
    </source>
</evidence>
<keyword evidence="7 10" id="KW-0732">Signal</keyword>
<reference evidence="12" key="1">
    <citation type="submission" date="2025-08" db="UniProtKB">
        <authorList>
            <consortium name="RefSeq"/>
        </authorList>
    </citation>
    <scope>IDENTIFICATION</scope>
    <source>
        <tissue evidence="12">Blood</tissue>
    </source>
</reference>
<dbReference type="PANTHER" id="PTHR48043:SF161">
    <property type="entry name" value="UDP GLUCURONOSYLTRANSFERASE FAMILY 1 MEMBER A1"/>
    <property type="match status" value="1"/>
</dbReference>
<keyword evidence="11" id="KW-1185">Reference proteome</keyword>
<evidence type="ECO:0000256" key="9">
    <source>
        <dbReference type="ARBA" id="ARBA00023180"/>
    </source>
</evidence>
<evidence type="ECO:0000256" key="7">
    <source>
        <dbReference type="ARBA" id="ARBA00022729"/>
    </source>
</evidence>
<dbReference type="RefSeq" id="XP_054853099.1">
    <property type="nucleotide sequence ID" value="XM_054997124.1"/>
</dbReference>
<dbReference type="KEGG" id="emc:129341758"/>
<proteinExistence type="inferred from homology"/>
<evidence type="ECO:0000256" key="6">
    <source>
        <dbReference type="ARBA" id="ARBA00022692"/>
    </source>
</evidence>
<dbReference type="InterPro" id="IPR050271">
    <property type="entry name" value="UDP-glycosyltransferase"/>
</dbReference>
<evidence type="ECO:0000313" key="11">
    <source>
        <dbReference type="Proteomes" id="UP001190640"/>
    </source>
</evidence>
<evidence type="ECO:0000256" key="4">
    <source>
        <dbReference type="ARBA" id="ARBA00022676"/>
    </source>
</evidence>
<dbReference type="SUPFAM" id="SSF53756">
    <property type="entry name" value="UDP-Glycosyltransferase/glycogen phosphorylase"/>
    <property type="match status" value="1"/>
</dbReference>
<keyword evidence="6" id="KW-0812">Transmembrane</keyword>
<keyword evidence="9" id="KW-0325">Glycoprotein</keyword>
<dbReference type="AlphaFoldDB" id="A0AA97LF56"/>
<keyword evidence="4" id="KW-0328">Glycosyltransferase</keyword>
<feature type="signal peptide" evidence="10">
    <location>
        <begin position="1"/>
        <end position="25"/>
    </location>
</feature>
<comment type="subcellular location">
    <subcellularLocation>
        <location evidence="1">Membrane</location>
        <topology evidence="1">Single-pass membrane protein</topology>
    </subcellularLocation>
</comment>
<dbReference type="EC" id="2.4.1.17" evidence="3"/>
<sequence>MDSFFSRLNACTVCFLFALATIGEGGRLLVIPQDGSHWLSMRAVVEKLSERGHEIVVVAPEVNLLYKESKYYTMMTHAVPYTPDDFAHRFRLFSNQPFEEVPFLSMVIGAYKAMTYLVEMFFMNCESLLRNRDIMRSLEESTFDAIFTDPIFPCGVILAEHLSVPSVYFFRGLPRLQDAITKCPAPVSYVPRSYSRNTDHMTFVQRLSNLFFSFLETPLLKMFYNRYEELASELLKREVHLPTLYRNGSVWLLRYDFVFEYPRPVMPNMVFIGGINCEEGKRLSQFQPEIQ</sequence>
<evidence type="ECO:0000256" key="1">
    <source>
        <dbReference type="ARBA" id="ARBA00004167"/>
    </source>
</evidence>
<dbReference type="GO" id="GO:0016020">
    <property type="term" value="C:membrane"/>
    <property type="evidence" value="ECO:0007669"/>
    <property type="project" value="UniProtKB-SubCell"/>
</dbReference>
<name>A0AA97LF56_EUBMA</name>
<dbReference type="Gene3D" id="3.40.50.2000">
    <property type="entry name" value="Glycogen Phosphorylase B"/>
    <property type="match status" value="1"/>
</dbReference>
<evidence type="ECO:0000256" key="2">
    <source>
        <dbReference type="ARBA" id="ARBA00009995"/>
    </source>
</evidence>
<feature type="chain" id="PRO_5041697241" description="glucuronosyltransferase" evidence="10">
    <location>
        <begin position="26"/>
        <end position="291"/>
    </location>
</feature>
<dbReference type="Pfam" id="PF00201">
    <property type="entry name" value="UDPGT"/>
    <property type="match status" value="1"/>
</dbReference>
<evidence type="ECO:0000256" key="8">
    <source>
        <dbReference type="ARBA" id="ARBA00022989"/>
    </source>
</evidence>
<dbReference type="GO" id="GO:0015020">
    <property type="term" value="F:glucuronosyltransferase activity"/>
    <property type="evidence" value="ECO:0007669"/>
    <property type="project" value="UniProtKB-EC"/>
</dbReference>
<dbReference type="PANTHER" id="PTHR48043">
    <property type="entry name" value="EG:EG0003.4 PROTEIN-RELATED"/>
    <property type="match status" value="1"/>
</dbReference>
<gene>
    <name evidence="12" type="primary">LOC129341758</name>
</gene>
<protein>
    <recommendedName>
        <fullName evidence="3">glucuronosyltransferase</fullName>
        <ecNumber evidence="3">2.4.1.17</ecNumber>
    </recommendedName>
</protein>
<dbReference type="GeneID" id="129341758"/>